<accession>A0A445MTY0</accession>
<evidence type="ECO:0000313" key="1">
    <source>
        <dbReference type="EMBL" id="SPD72918.1"/>
    </source>
</evidence>
<gene>
    <name evidence="1" type="ORF">PITCH_A1580073</name>
</gene>
<protein>
    <submittedName>
        <fullName evidence="1">Uncharacterized protein</fullName>
    </submittedName>
</protein>
<name>A0A445MTY0_9BACT</name>
<proteinExistence type="predicted"/>
<dbReference type="AlphaFoldDB" id="A0A445MTY0"/>
<organism evidence="1">
    <name type="scientific">uncultured Desulfobacterium sp</name>
    <dbReference type="NCBI Taxonomy" id="201089"/>
    <lineage>
        <taxon>Bacteria</taxon>
        <taxon>Pseudomonadati</taxon>
        <taxon>Thermodesulfobacteriota</taxon>
        <taxon>Desulfobacteria</taxon>
        <taxon>Desulfobacterales</taxon>
        <taxon>Desulfobacteriaceae</taxon>
        <taxon>Desulfobacterium</taxon>
        <taxon>environmental samples</taxon>
    </lineage>
</organism>
<sequence>MDHLFRLNITKKEAAKWKAIINTVIITNMSTLTPTNTRMATTERNIAMNTATPMRMAMTTNTVTATATKETDMIMNTDMEVNMVRTITTIRVIKRNRMIIATNKGQVL</sequence>
<dbReference type="EMBL" id="OJIN01000066">
    <property type="protein sequence ID" value="SPD72918.1"/>
    <property type="molecule type" value="Genomic_DNA"/>
</dbReference>
<reference evidence="1" key="1">
    <citation type="submission" date="2018-01" db="EMBL/GenBank/DDBJ databases">
        <authorList>
            <person name="Regsiter A."/>
            <person name="William W."/>
        </authorList>
    </citation>
    <scope>NUCLEOTIDE SEQUENCE</scope>
    <source>
        <strain evidence="1">TRIP AH-1</strain>
    </source>
</reference>